<evidence type="ECO:0000313" key="2">
    <source>
        <dbReference type="Proteomes" id="UP001457282"/>
    </source>
</evidence>
<organism evidence="1 2">
    <name type="scientific">Rubus argutus</name>
    <name type="common">Southern blackberry</name>
    <dbReference type="NCBI Taxonomy" id="59490"/>
    <lineage>
        <taxon>Eukaryota</taxon>
        <taxon>Viridiplantae</taxon>
        <taxon>Streptophyta</taxon>
        <taxon>Embryophyta</taxon>
        <taxon>Tracheophyta</taxon>
        <taxon>Spermatophyta</taxon>
        <taxon>Magnoliopsida</taxon>
        <taxon>eudicotyledons</taxon>
        <taxon>Gunneridae</taxon>
        <taxon>Pentapetalae</taxon>
        <taxon>rosids</taxon>
        <taxon>fabids</taxon>
        <taxon>Rosales</taxon>
        <taxon>Rosaceae</taxon>
        <taxon>Rosoideae</taxon>
        <taxon>Rosoideae incertae sedis</taxon>
        <taxon>Rubus</taxon>
    </lineage>
</organism>
<keyword evidence="2" id="KW-1185">Reference proteome</keyword>
<protein>
    <submittedName>
        <fullName evidence="1">Uncharacterized protein</fullName>
    </submittedName>
</protein>
<dbReference type="AlphaFoldDB" id="A0AAW1WYE4"/>
<comment type="caution">
    <text evidence="1">The sequence shown here is derived from an EMBL/GenBank/DDBJ whole genome shotgun (WGS) entry which is preliminary data.</text>
</comment>
<gene>
    <name evidence="1" type="ORF">M0R45_026720</name>
</gene>
<dbReference type="PANTHER" id="PTHR31973:SF199">
    <property type="entry name" value="SWIM-TYPE DOMAIN-CONTAINING PROTEIN"/>
    <property type="match status" value="1"/>
</dbReference>
<dbReference type="PANTHER" id="PTHR31973">
    <property type="entry name" value="POLYPROTEIN, PUTATIVE-RELATED"/>
    <property type="match status" value="1"/>
</dbReference>
<accession>A0AAW1WYE4</accession>
<name>A0AAW1WYE4_RUBAR</name>
<dbReference type="Proteomes" id="UP001457282">
    <property type="component" value="Unassembled WGS sequence"/>
</dbReference>
<proteinExistence type="predicted"/>
<evidence type="ECO:0000313" key="1">
    <source>
        <dbReference type="EMBL" id="KAK9929626.1"/>
    </source>
</evidence>
<dbReference type="EMBL" id="JBEDUW010000005">
    <property type="protein sequence ID" value="KAK9929626.1"/>
    <property type="molecule type" value="Genomic_DNA"/>
</dbReference>
<reference evidence="1 2" key="1">
    <citation type="journal article" date="2023" name="G3 (Bethesda)">
        <title>A chromosome-length genome assembly and annotation of blackberry (Rubus argutus, cv. 'Hillquist').</title>
        <authorList>
            <person name="Bruna T."/>
            <person name="Aryal R."/>
            <person name="Dudchenko O."/>
            <person name="Sargent D.J."/>
            <person name="Mead D."/>
            <person name="Buti M."/>
            <person name="Cavallini A."/>
            <person name="Hytonen T."/>
            <person name="Andres J."/>
            <person name="Pham M."/>
            <person name="Weisz D."/>
            <person name="Mascagni F."/>
            <person name="Usai G."/>
            <person name="Natali L."/>
            <person name="Bassil N."/>
            <person name="Fernandez G.E."/>
            <person name="Lomsadze A."/>
            <person name="Armour M."/>
            <person name="Olukolu B."/>
            <person name="Poorten T."/>
            <person name="Britton C."/>
            <person name="Davik J."/>
            <person name="Ashrafi H."/>
            <person name="Aiden E.L."/>
            <person name="Borodovsky M."/>
            <person name="Worthington M."/>
        </authorList>
    </citation>
    <scope>NUCLEOTIDE SEQUENCE [LARGE SCALE GENOMIC DNA]</scope>
    <source>
        <strain evidence="1">PI 553951</strain>
    </source>
</reference>
<sequence length="153" mass="17419">MDMMVRNANRRVACQRWNDMVGPRIKKILDKVGQRSIDYRSHMAGEFEYQVTGGGPIGSKHAVDLGRHTCTCRRSPIAPIIHPIAGDEDWEPVDYPIAPPLYKKQTSRPKMKRVKELGEFKQKQGATCTNTGKMCRTYIKMTCQVCKKQGHNN</sequence>